<evidence type="ECO:0000313" key="1">
    <source>
        <dbReference type="EMBL" id="QJE73541.1"/>
    </source>
</evidence>
<sequence>MTPFRITGLPGEQFLALAGLPDAELAARGIRRYVADAKPGYPCRVTLADAEPGERVLLLSHTHQPADGPYQASGPIFVREGAAGTEVLGHVPDYLRTRLLSVRAYDGDDLITDAEVVPGTELESLLERFLADSRTAYVHIHFARRGCYAARVDRA</sequence>
<dbReference type="AlphaFoldDB" id="A0A858R826"/>
<dbReference type="Pfam" id="PF06718">
    <property type="entry name" value="DUF1203"/>
    <property type="match status" value="1"/>
</dbReference>
<gene>
    <name evidence="1" type="ORF">HHL28_10985</name>
</gene>
<dbReference type="Proteomes" id="UP000501891">
    <property type="component" value="Chromosome"/>
</dbReference>
<dbReference type="KEGG" id="acru:HHL28_10985"/>
<dbReference type="InterPro" id="IPR009593">
    <property type="entry name" value="DUF1203"/>
</dbReference>
<evidence type="ECO:0000313" key="2">
    <source>
        <dbReference type="Proteomes" id="UP000501891"/>
    </source>
</evidence>
<organism evidence="1 2">
    <name type="scientific">Aerophototrophica crusticola</name>
    <dbReference type="NCBI Taxonomy" id="1709002"/>
    <lineage>
        <taxon>Bacteria</taxon>
        <taxon>Pseudomonadati</taxon>
        <taxon>Pseudomonadota</taxon>
        <taxon>Alphaproteobacteria</taxon>
        <taxon>Rhodospirillales</taxon>
        <taxon>Rhodospirillaceae</taxon>
        <taxon>Aerophototrophica</taxon>
    </lineage>
</organism>
<keyword evidence="2" id="KW-1185">Reference proteome</keyword>
<dbReference type="PIRSF" id="PIRSF034110">
    <property type="entry name" value="DUF1203"/>
    <property type="match status" value="1"/>
</dbReference>
<dbReference type="EMBL" id="CP051775">
    <property type="protein sequence ID" value="QJE73541.1"/>
    <property type="molecule type" value="Genomic_DNA"/>
</dbReference>
<accession>A0A858R826</accession>
<name>A0A858R826_9PROT</name>
<protein>
    <submittedName>
        <fullName evidence="1">DUF1203 domain-containing protein</fullName>
    </submittedName>
</protein>
<reference evidence="1" key="1">
    <citation type="submission" date="2020-04" db="EMBL/GenBank/DDBJ databases">
        <title>A desert anoxygenic phototrophic bacterium fixes CO2 using RubisCO under aerobic conditions.</title>
        <authorList>
            <person name="Tang K."/>
        </authorList>
    </citation>
    <scope>NUCLEOTIDE SEQUENCE [LARGE SCALE GENOMIC DNA]</scope>
    <source>
        <strain evidence="1">MIMtkB3</strain>
    </source>
</reference>
<proteinExistence type="predicted"/>